<dbReference type="InterPro" id="IPR036942">
    <property type="entry name" value="Beta-barrel_TonB_sf"/>
</dbReference>
<evidence type="ECO:0000256" key="6">
    <source>
        <dbReference type="ARBA" id="ARBA00023237"/>
    </source>
</evidence>
<dbReference type="InterPro" id="IPR012910">
    <property type="entry name" value="Plug_dom"/>
</dbReference>
<dbReference type="PROSITE" id="PS52016">
    <property type="entry name" value="TONB_DEPENDENT_REC_3"/>
    <property type="match status" value="1"/>
</dbReference>
<evidence type="ECO:0000256" key="3">
    <source>
        <dbReference type="ARBA" id="ARBA00022452"/>
    </source>
</evidence>
<reference evidence="10 11" key="2">
    <citation type="journal article" date="2016" name="Infect. Immun.">
        <title>Helicobacter saguini, a Novel Helicobacter Isolated from Cotton-Top Tamarins with Ulcerative Colitis, Has Proinflammatory Properties and Induces Typhlocolitis and Dysplasia in Gnotobiotic IL-10-/- Mice.</title>
        <authorList>
            <person name="Shen Z."/>
            <person name="Mannion A."/>
            <person name="Whary M.T."/>
            <person name="Muthupalani S."/>
            <person name="Sheh A."/>
            <person name="Feng Y."/>
            <person name="Gong G."/>
            <person name="Vandamme P."/>
            <person name="Holcombe H.R."/>
            <person name="Paster B.J."/>
            <person name="Fox J.G."/>
        </authorList>
    </citation>
    <scope>NUCLEOTIDE SEQUENCE [LARGE SCALE GENOMIC DNA]</scope>
    <source>
        <strain evidence="10 11">MIT 97-6194</strain>
    </source>
</reference>
<dbReference type="GO" id="GO:0015344">
    <property type="term" value="F:siderophore uptake transmembrane transporter activity"/>
    <property type="evidence" value="ECO:0007669"/>
    <property type="project" value="TreeGrafter"/>
</dbReference>
<proteinExistence type="inferred from homology"/>
<dbReference type="EMBL" id="JRMP02000007">
    <property type="protein sequence ID" value="TLD94436.1"/>
    <property type="molecule type" value="Genomic_DNA"/>
</dbReference>
<dbReference type="Gene3D" id="2.40.170.20">
    <property type="entry name" value="TonB-dependent receptor, beta-barrel domain"/>
    <property type="match status" value="1"/>
</dbReference>
<dbReference type="Proteomes" id="UP000029714">
    <property type="component" value="Unassembled WGS sequence"/>
</dbReference>
<feature type="compositionally biased region" description="Low complexity" evidence="8">
    <location>
        <begin position="133"/>
        <end position="142"/>
    </location>
</feature>
<evidence type="ECO:0000256" key="4">
    <source>
        <dbReference type="ARBA" id="ARBA00022692"/>
    </source>
</evidence>
<keyword evidence="5 7" id="KW-0472">Membrane</keyword>
<protein>
    <submittedName>
        <fullName evidence="10">TonB-dependent receptor</fullName>
    </submittedName>
</protein>
<evidence type="ECO:0000256" key="8">
    <source>
        <dbReference type="SAM" id="MobiDB-lite"/>
    </source>
</evidence>
<dbReference type="Gene3D" id="2.170.130.10">
    <property type="entry name" value="TonB-dependent receptor, plug domain"/>
    <property type="match status" value="1"/>
</dbReference>
<dbReference type="InterPro" id="IPR037066">
    <property type="entry name" value="Plug_dom_sf"/>
</dbReference>
<organism evidence="10 11">
    <name type="scientific">Helicobacter saguini</name>
    <dbReference type="NCBI Taxonomy" id="1548018"/>
    <lineage>
        <taxon>Bacteria</taxon>
        <taxon>Pseudomonadati</taxon>
        <taxon>Campylobacterota</taxon>
        <taxon>Epsilonproteobacteria</taxon>
        <taxon>Campylobacterales</taxon>
        <taxon>Helicobacteraceae</taxon>
        <taxon>Helicobacter</taxon>
    </lineage>
</organism>
<evidence type="ECO:0000313" key="11">
    <source>
        <dbReference type="Proteomes" id="UP000029714"/>
    </source>
</evidence>
<dbReference type="GO" id="GO:0009279">
    <property type="term" value="C:cell outer membrane"/>
    <property type="evidence" value="ECO:0007669"/>
    <property type="project" value="UniProtKB-SubCell"/>
</dbReference>
<evidence type="ECO:0000256" key="2">
    <source>
        <dbReference type="ARBA" id="ARBA00022448"/>
    </source>
</evidence>
<dbReference type="RefSeq" id="WP_118988413.1">
    <property type="nucleotide sequence ID" value="NZ_JRMP02000007.1"/>
</dbReference>
<evidence type="ECO:0000313" key="10">
    <source>
        <dbReference type="EMBL" id="TLD94436.1"/>
    </source>
</evidence>
<accession>A0A4U8T4J9</accession>
<keyword evidence="11" id="KW-1185">Reference proteome</keyword>
<name>A0A4U8T4J9_9HELI</name>
<feature type="region of interest" description="Disordered" evidence="8">
    <location>
        <begin position="123"/>
        <end position="146"/>
    </location>
</feature>
<feature type="domain" description="TonB-dependent receptor plug" evidence="9">
    <location>
        <begin position="201"/>
        <end position="308"/>
    </location>
</feature>
<sequence>MGFLNNKVRIFSLAFLVFEFGYTADSIESNTFTPSHVSSSYKAPIDGGSNAPAHIGKSYDKISQSKALYNGAYFNDESANTFVPTYVKDSYKRPILNGENAPTHLNQAQGAMRFGSSYNGAYTQGERDGRYAQNGRNNGTNAKNKKAKKVVQTKYGYALNDGQVSQEDIDALKRTYSKQGYMLSMQSNIVASSLGFDLPYREEPKNLAFVEKREYNNRGYQSLEQVLQYSPFVTFMNSGFGNNIDLRGQGPDSARAVKLLINRVPISLLDTSHGVPAYNNIDIEDVESIEIVPGGGAILYGSGTRGGVLNITTKMPSRDFARASIKGISGEKEGLQGGLLSAAFGKRLGEHFFIRTSLGGGYIGGVRNATGETNNAFINDNITNAYGAFQTLYEINENQKLDFNINYAHLWTSYPQTYLSLVDANGNMKDSKTLQSERNNPSQYTTKTQTDSMMGSLNYTYSGDNLKMDLMAFYQFSFVKYQEIQERIVNLGTNLGVKTDFVISSDANKNRFQNRAGGLTFRIKYDTPKNMLITGFDSVVEYAIRTDSLYSVATNNADNRYGVEINNNALKLSNSIYVLDKYNITDSFSLTAGARLEYANYWITNNQYAYFNALGALVGVVGAMEQDYKFNMKKNYLGYAFDITPSYKYSDTGSVFIKGELGFINPSPFQLISTEQGELTLCEFNPGNNCEQTKIDRNILRKNLASDIKLEQYATGEIGIKDNVSVGDTSIYGSITLFYTHTFNEIYANSLAHGTIYTYGNLGQTQRAGIEILSRQRFLANQMLRMQQSIAGLYSNILESNISNNHLKGNMVPYAPWLKATFNIEADVFRSGRQFITAFMNNAYFSQSIDNTAVLESNLTDSSVSLESTSGTIANYNPSSHIINKGGYVLSDVGLIYGAGDFRFNAGVRNVFNSYYVTYQKYPNINPAMGRTYYAEIRYSF</sequence>
<dbReference type="OrthoDB" id="78201at2"/>
<dbReference type="AlphaFoldDB" id="A0A4U8T4J9"/>
<comment type="similarity">
    <text evidence="7">Belongs to the TonB-dependent receptor family.</text>
</comment>
<keyword evidence="10" id="KW-0675">Receptor</keyword>
<comment type="subcellular location">
    <subcellularLocation>
        <location evidence="1 7">Cell outer membrane</location>
        <topology evidence="1 7">Multi-pass membrane protein</topology>
    </subcellularLocation>
</comment>
<dbReference type="PANTHER" id="PTHR30069">
    <property type="entry name" value="TONB-DEPENDENT OUTER MEMBRANE RECEPTOR"/>
    <property type="match status" value="1"/>
</dbReference>
<comment type="caution">
    <text evidence="10">The sequence shown here is derived from an EMBL/GenBank/DDBJ whole genome shotgun (WGS) entry which is preliminary data.</text>
</comment>
<dbReference type="GO" id="GO:0044718">
    <property type="term" value="P:siderophore transmembrane transport"/>
    <property type="evidence" value="ECO:0007669"/>
    <property type="project" value="TreeGrafter"/>
</dbReference>
<evidence type="ECO:0000256" key="1">
    <source>
        <dbReference type="ARBA" id="ARBA00004571"/>
    </source>
</evidence>
<dbReference type="InterPro" id="IPR039426">
    <property type="entry name" value="TonB-dep_rcpt-like"/>
</dbReference>
<keyword evidence="2 7" id="KW-0813">Transport</keyword>
<dbReference type="PANTHER" id="PTHR30069:SF27">
    <property type="entry name" value="BLL4766 PROTEIN"/>
    <property type="match status" value="1"/>
</dbReference>
<evidence type="ECO:0000259" key="9">
    <source>
        <dbReference type="Pfam" id="PF07715"/>
    </source>
</evidence>
<gene>
    <name evidence="10" type="ORF">LS64_005775</name>
</gene>
<evidence type="ECO:0000256" key="5">
    <source>
        <dbReference type="ARBA" id="ARBA00023136"/>
    </source>
</evidence>
<dbReference type="Pfam" id="PF07715">
    <property type="entry name" value="Plug"/>
    <property type="match status" value="1"/>
</dbReference>
<evidence type="ECO:0000256" key="7">
    <source>
        <dbReference type="PROSITE-ProRule" id="PRU01360"/>
    </source>
</evidence>
<keyword evidence="3 7" id="KW-1134">Transmembrane beta strand</keyword>
<dbReference type="SUPFAM" id="SSF56935">
    <property type="entry name" value="Porins"/>
    <property type="match status" value="1"/>
</dbReference>
<keyword evidence="6 7" id="KW-0998">Cell outer membrane</keyword>
<reference evidence="10 11" key="1">
    <citation type="journal article" date="2014" name="Genome Announc.">
        <title>Draft genome sequences of eight enterohepatic helicobacter species isolated from both laboratory and wild rodents.</title>
        <authorList>
            <person name="Sheh A."/>
            <person name="Shen Z."/>
            <person name="Fox J.G."/>
        </authorList>
    </citation>
    <scope>NUCLEOTIDE SEQUENCE [LARGE SCALE GENOMIC DNA]</scope>
    <source>
        <strain evidence="10 11">MIT 97-6194</strain>
    </source>
</reference>
<keyword evidence="4 7" id="KW-0812">Transmembrane</keyword>